<dbReference type="GO" id="GO:0009252">
    <property type="term" value="P:peptidoglycan biosynthetic process"/>
    <property type="evidence" value="ECO:0007669"/>
    <property type="project" value="UniProtKB-UniRule"/>
</dbReference>
<dbReference type="NCBIfam" id="NF006873">
    <property type="entry name" value="PRK09369.1"/>
    <property type="match status" value="1"/>
</dbReference>
<dbReference type="GO" id="GO:0019277">
    <property type="term" value="P:UDP-N-acetylgalactosamine biosynthetic process"/>
    <property type="evidence" value="ECO:0007669"/>
    <property type="project" value="InterPro"/>
</dbReference>
<keyword evidence="8 13" id="KW-0131">Cell cycle</keyword>
<keyword evidence="10 13" id="KW-0670">Pyruvate</keyword>
<evidence type="ECO:0000256" key="8">
    <source>
        <dbReference type="ARBA" id="ARBA00023306"/>
    </source>
</evidence>
<dbReference type="PANTHER" id="PTHR43783:SF2">
    <property type="entry name" value="UDP-N-ACETYLGLUCOSAMINE 1-CARBOXYVINYLTRANSFERASE 2"/>
    <property type="match status" value="1"/>
</dbReference>
<keyword evidence="9 13" id="KW-0961">Cell wall biogenesis/degradation</keyword>
<evidence type="ECO:0000256" key="3">
    <source>
        <dbReference type="ARBA" id="ARBA00022490"/>
    </source>
</evidence>
<dbReference type="FunFam" id="3.65.10.10:FF:000001">
    <property type="entry name" value="UDP-N-acetylglucosamine 1-carboxyvinyltransferase"/>
    <property type="match status" value="1"/>
</dbReference>
<feature type="binding site" evidence="13">
    <location>
        <begin position="141"/>
        <end position="145"/>
    </location>
    <ligand>
        <name>UDP-N-acetyl-alpha-D-glucosamine</name>
        <dbReference type="ChEBI" id="CHEBI:57705"/>
    </ligand>
</feature>
<evidence type="ECO:0000256" key="1">
    <source>
        <dbReference type="ARBA" id="ARBA00004496"/>
    </source>
</evidence>
<feature type="modified residue" description="2-(S-cysteinyl)pyruvic acid O-phosphothioketal" evidence="13">
    <location>
        <position position="136"/>
    </location>
</feature>
<evidence type="ECO:0000256" key="4">
    <source>
        <dbReference type="ARBA" id="ARBA00022618"/>
    </source>
</evidence>
<dbReference type="AlphaFoldDB" id="A0A285CH67"/>
<comment type="function">
    <text evidence="13">Cell wall formation. Adds enolpyruvyl to UDP-N-acetylglucosamine.</text>
</comment>
<dbReference type="Proteomes" id="UP000219546">
    <property type="component" value="Unassembled WGS sequence"/>
</dbReference>
<dbReference type="InterPro" id="IPR013792">
    <property type="entry name" value="RNA3'P_cycl/enolpyr_Trfase_a/b"/>
</dbReference>
<dbReference type="NCBIfam" id="NF009470">
    <property type="entry name" value="PRK12830.1"/>
    <property type="match status" value="1"/>
</dbReference>
<dbReference type="HAMAP" id="MF_00111">
    <property type="entry name" value="MurA"/>
    <property type="match status" value="1"/>
</dbReference>
<dbReference type="EC" id="2.5.1.7" evidence="13"/>
<dbReference type="GO" id="GO:0071555">
    <property type="term" value="P:cell wall organization"/>
    <property type="evidence" value="ECO:0007669"/>
    <property type="project" value="UniProtKB-KW"/>
</dbReference>
<comment type="pathway">
    <text evidence="2 13">Cell wall biogenesis; peptidoglycan biosynthesis.</text>
</comment>
<comment type="similarity">
    <text evidence="11 13">Belongs to the EPSP synthase family. MurA subfamily.</text>
</comment>
<dbReference type="CDD" id="cd01555">
    <property type="entry name" value="UdpNAET"/>
    <property type="match status" value="1"/>
</dbReference>
<proteinExistence type="inferred from homology"/>
<gene>
    <name evidence="13" type="primary">murA</name>
    <name evidence="15" type="ORF">SAMN05877753_101255</name>
</gene>
<evidence type="ECO:0000256" key="2">
    <source>
        <dbReference type="ARBA" id="ARBA00004752"/>
    </source>
</evidence>
<evidence type="ECO:0000313" key="16">
    <source>
        <dbReference type="Proteomes" id="UP000219546"/>
    </source>
</evidence>
<dbReference type="SUPFAM" id="SSF55205">
    <property type="entry name" value="EPT/RTPC-like"/>
    <property type="match status" value="1"/>
</dbReference>
<feature type="binding site" evidence="13">
    <location>
        <position position="112"/>
    </location>
    <ligand>
        <name>UDP-N-acetyl-alpha-D-glucosamine</name>
        <dbReference type="ChEBI" id="CHEBI:57705"/>
    </ligand>
</feature>
<organism evidence="15 16">
    <name type="scientific">Bacillus oleivorans</name>
    <dbReference type="NCBI Taxonomy" id="1448271"/>
    <lineage>
        <taxon>Bacteria</taxon>
        <taxon>Bacillati</taxon>
        <taxon>Bacillota</taxon>
        <taxon>Bacilli</taxon>
        <taxon>Bacillales</taxon>
        <taxon>Bacillaceae</taxon>
        <taxon>Bacillus</taxon>
    </lineage>
</organism>
<evidence type="ECO:0000256" key="9">
    <source>
        <dbReference type="ARBA" id="ARBA00023316"/>
    </source>
</evidence>
<evidence type="ECO:0000256" key="5">
    <source>
        <dbReference type="ARBA" id="ARBA00022679"/>
    </source>
</evidence>
<dbReference type="GO" id="GO:0008760">
    <property type="term" value="F:UDP-N-acetylglucosamine 1-carboxyvinyltransferase activity"/>
    <property type="evidence" value="ECO:0007669"/>
    <property type="project" value="UniProtKB-UniRule"/>
</dbReference>
<comment type="subcellular location">
    <subcellularLocation>
        <location evidence="1 13">Cytoplasm</location>
    </subcellularLocation>
</comment>
<feature type="domain" description="Enolpyruvate transferase" evidence="14">
    <location>
        <begin position="29"/>
        <end position="425"/>
    </location>
</feature>
<dbReference type="GO" id="GO:0051301">
    <property type="term" value="P:cell division"/>
    <property type="evidence" value="ECO:0007669"/>
    <property type="project" value="UniProtKB-KW"/>
</dbReference>
<dbReference type="InterPro" id="IPR036968">
    <property type="entry name" value="Enolpyruvate_Tfrase_sf"/>
</dbReference>
<feature type="binding site" evidence="13">
    <location>
        <begin position="42"/>
        <end position="43"/>
    </location>
    <ligand>
        <name>phosphoenolpyruvate</name>
        <dbReference type="ChEBI" id="CHEBI:58702"/>
    </ligand>
</feature>
<keyword evidence="3 13" id="KW-0963">Cytoplasm</keyword>
<dbReference type="EMBL" id="OAOP01000001">
    <property type="protein sequence ID" value="SNX66942.1"/>
    <property type="molecule type" value="Genomic_DNA"/>
</dbReference>
<keyword evidence="7 13" id="KW-0573">Peptidoglycan synthesis</keyword>
<evidence type="ECO:0000256" key="6">
    <source>
        <dbReference type="ARBA" id="ARBA00022960"/>
    </source>
</evidence>
<dbReference type="UniPathway" id="UPA00219"/>
<dbReference type="Pfam" id="PF00275">
    <property type="entry name" value="EPSP_synthase"/>
    <property type="match status" value="1"/>
</dbReference>
<dbReference type="PANTHER" id="PTHR43783">
    <property type="entry name" value="UDP-N-ACETYLGLUCOSAMINE 1-CARBOXYVINYLTRANSFERASE"/>
    <property type="match status" value="1"/>
</dbReference>
<dbReference type="InterPro" id="IPR005750">
    <property type="entry name" value="UDP_GlcNAc_COvinyl_MurA"/>
</dbReference>
<evidence type="ECO:0000259" key="14">
    <source>
        <dbReference type="Pfam" id="PF00275"/>
    </source>
</evidence>
<evidence type="ECO:0000256" key="13">
    <source>
        <dbReference type="HAMAP-Rule" id="MF_00111"/>
    </source>
</evidence>
<reference evidence="15 16" key="1">
    <citation type="submission" date="2017-08" db="EMBL/GenBank/DDBJ databases">
        <authorList>
            <person name="de Groot N.N."/>
        </authorList>
    </citation>
    <scope>NUCLEOTIDE SEQUENCE [LARGE SCALE GENOMIC DNA]</scope>
    <source>
        <strain evidence="15 16">JC228</strain>
    </source>
</reference>
<comment type="caution">
    <text evidence="13">Lacks conserved residue(s) required for the propagation of feature annotation.</text>
</comment>
<evidence type="ECO:0000256" key="7">
    <source>
        <dbReference type="ARBA" id="ARBA00022984"/>
    </source>
</evidence>
<keyword evidence="4 13" id="KW-0132">Cell division</keyword>
<protein>
    <recommendedName>
        <fullName evidence="13">UDP-N-acetylglucosamine 1-carboxyvinyltransferase</fullName>
        <ecNumber evidence="13">2.5.1.7</ecNumber>
    </recommendedName>
    <alternativeName>
        <fullName evidence="13">Enoylpyruvate transferase</fullName>
    </alternativeName>
    <alternativeName>
        <fullName evidence="13">UDP-N-acetylglucosamine enolpyruvyl transferase</fullName>
        <shortName evidence="13">EPT</shortName>
    </alternativeName>
</protein>
<dbReference type="InterPro" id="IPR050068">
    <property type="entry name" value="MurA_subfamily"/>
</dbReference>
<keyword evidence="5 13" id="KW-0808">Transferase</keyword>
<feature type="binding site" evidence="13">
    <location>
        <position position="346"/>
    </location>
    <ligand>
        <name>UDP-N-acetyl-alpha-D-glucosamine</name>
        <dbReference type="ChEBI" id="CHEBI:57705"/>
    </ligand>
</feature>
<sequence>MIDSLHISTVREATMGRESIMEKLKIAGAYPLKGQVRISGAKNSAVALIPATILAESPVTIEGLPEISDVGNLKDLLEEIGGKIELKDQEMTVDPRNMVSMPLPNGKVKKLRASYYLMGAMLGRFKKAVIGLPGGCHLGPRPIDQHIKGFEALGAKVTNEQGAIYLRAEELRGARIYLDVVSVGATINIMLAAVRAKGKTIIENAAKEPEIIDVATLLTSMGAKIKGAGTDVIRIEGVDQLNGCRHTIIPDRIEAGTYLILAAAMGDGVIIDNVIPLHLESIIAKLREMGVTVETSDDQIFVRRAEKMKAVDVKTLVYPGFPTDLQQPFTSLLTLAEGTSVVTDTIYSARFKHIDELRRMNANVKVEGRSAIITGPVQLQGAKVKASELRAGASLVIAGLMAEGITEITGLEHIDRGYSHLVEKLNGLGATVWREKMTQEEIEQLKSQ</sequence>
<feature type="binding site" evidence="13">
    <location>
        <position position="324"/>
    </location>
    <ligand>
        <name>UDP-N-acetyl-alpha-D-glucosamine</name>
        <dbReference type="ChEBI" id="CHEBI:57705"/>
    </ligand>
</feature>
<dbReference type="GO" id="GO:0005737">
    <property type="term" value="C:cytoplasm"/>
    <property type="evidence" value="ECO:0007669"/>
    <property type="project" value="UniProtKB-SubCell"/>
</dbReference>
<dbReference type="InterPro" id="IPR001986">
    <property type="entry name" value="Enolpyruvate_Tfrase_dom"/>
</dbReference>
<evidence type="ECO:0000256" key="12">
    <source>
        <dbReference type="ARBA" id="ARBA00047527"/>
    </source>
</evidence>
<evidence type="ECO:0000256" key="11">
    <source>
        <dbReference type="ARBA" id="ARBA00038367"/>
    </source>
</evidence>
<keyword evidence="16" id="KW-1185">Reference proteome</keyword>
<dbReference type="NCBIfam" id="TIGR01072">
    <property type="entry name" value="murA"/>
    <property type="match status" value="1"/>
</dbReference>
<evidence type="ECO:0000256" key="10">
    <source>
        <dbReference type="ARBA" id="ARBA00023317"/>
    </source>
</evidence>
<dbReference type="Gene3D" id="3.65.10.10">
    <property type="entry name" value="Enolpyruvate transferase domain"/>
    <property type="match status" value="2"/>
</dbReference>
<evidence type="ECO:0000313" key="15">
    <source>
        <dbReference type="EMBL" id="SNX66942.1"/>
    </source>
</evidence>
<keyword evidence="6 13" id="KW-0133">Cell shape</keyword>
<name>A0A285CH67_9BACI</name>
<accession>A0A285CH67</accession>
<dbReference type="GO" id="GO:0008360">
    <property type="term" value="P:regulation of cell shape"/>
    <property type="evidence" value="ECO:0007669"/>
    <property type="project" value="UniProtKB-KW"/>
</dbReference>
<feature type="active site" description="Proton donor" evidence="13">
    <location>
        <position position="136"/>
    </location>
</feature>
<comment type="catalytic activity">
    <reaction evidence="12 13">
        <text>phosphoenolpyruvate + UDP-N-acetyl-alpha-D-glucosamine = UDP-N-acetyl-3-O-(1-carboxyvinyl)-alpha-D-glucosamine + phosphate</text>
        <dbReference type="Rhea" id="RHEA:18681"/>
        <dbReference type="ChEBI" id="CHEBI:43474"/>
        <dbReference type="ChEBI" id="CHEBI:57705"/>
        <dbReference type="ChEBI" id="CHEBI:58702"/>
        <dbReference type="ChEBI" id="CHEBI:68483"/>
        <dbReference type="EC" id="2.5.1.7"/>
    </reaction>
</comment>